<dbReference type="GO" id="GO:0005344">
    <property type="term" value="F:oxygen carrier activity"/>
    <property type="evidence" value="ECO:0007669"/>
    <property type="project" value="UniProtKB-KW"/>
</dbReference>
<keyword evidence="4" id="KW-0408">Iron</keyword>
<keyword evidence="2" id="KW-0561">Oxygen transport</keyword>
<accession>I4B633</accession>
<dbReference type="GO" id="GO:0046872">
    <property type="term" value="F:metal ion binding"/>
    <property type="evidence" value="ECO:0007669"/>
    <property type="project" value="UniProtKB-KW"/>
</dbReference>
<dbReference type="OrthoDB" id="9797092at2"/>
<dbReference type="STRING" id="869212.Turpa_2094"/>
<evidence type="ECO:0000256" key="2">
    <source>
        <dbReference type="ARBA" id="ARBA00022621"/>
    </source>
</evidence>
<evidence type="ECO:0000259" key="5">
    <source>
        <dbReference type="Pfam" id="PF01814"/>
    </source>
</evidence>
<name>I4B633_TURPD</name>
<dbReference type="CDD" id="cd12107">
    <property type="entry name" value="Hemerythrin"/>
    <property type="match status" value="1"/>
</dbReference>
<evidence type="ECO:0000256" key="1">
    <source>
        <dbReference type="ARBA" id="ARBA00010587"/>
    </source>
</evidence>
<dbReference type="InterPro" id="IPR016131">
    <property type="entry name" value="Haemerythrin_Fe_BS"/>
</dbReference>
<dbReference type="PANTHER" id="PTHR37164:SF1">
    <property type="entry name" value="BACTERIOHEMERYTHRIN"/>
    <property type="match status" value="1"/>
</dbReference>
<dbReference type="Pfam" id="PF01814">
    <property type="entry name" value="Hemerythrin"/>
    <property type="match status" value="1"/>
</dbReference>
<dbReference type="HOGENOM" id="CLU_086902_3_0_12"/>
<dbReference type="NCBIfam" id="TIGR02481">
    <property type="entry name" value="hemeryth_dom"/>
    <property type="match status" value="1"/>
</dbReference>
<dbReference type="AlphaFoldDB" id="I4B633"/>
<dbReference type="NCBIfam" id="NF033749">
    <property type="entry name" value="bact_hemeryth"/>
    <property type="match status" value="1"/>
</dbReference>
<keyword evidence="3" id="KW-0479">Metal-binding</keyword>
<evidence type="ECO:0000313" key="6">
    <source>
        <dbReference type="EMBL" id="AFM12740.1"/>
    </source>
</evidence>
<evidence type="ECO:0000313" key="7">
    <source>
        <dbReference type="Proteomes" id="UP000006048"/>
    </source>
</evidence>
<evidence type="ECO:0000256" key="3">
    <source>
        <dbReference type="ARBA" id="ARBA00022723"/>
    </source>
</evidence>
<dbReference type="Proteomes" id="UP000006048">
    <property type="component" value="Chromosome"/>
</dbReference>
<dbReference type="PROSITE" id="PS00550">
    <property type="entry name" value="HEMERYTHRINS"/>
    <property type="match status" value="1"/>
</dbReference>
<dbReference type="InterPro" id="IPR012827">
    <property type="entry name" value="Hemerythrin_metal-bd"/>
</dbReference>
<feature type="domain" description="Hemerythrin-like" evidence="5">
    <location>
        <begin position="13"/>
        <end position="126"/>
    </location>
</feature>
<dbReference type="KEGG" id="tpx:Turpa_2094"/>
<dbReference type="EMBL" id="CP002959">
    <property type="protein sequence ID" value="AFM12740.1"/>
    <property type="molecule type" value="Genomic_DNA"/>
</dbReference>
<proteinExistence type="inferred from homology"/>
<protein>
    <submittedName>
        <fullName evidence="6">Hemerythrin-like metal-binding protein</fullName>
    </submittedName>
</protein>
<dbReference type="InterPro" id="IPR035938">
    <property type="entry name" value="Hemerythrin-like_sf"/>
</dbReference>
<dbReference type="PANTHER" id="PTHR37164">
    <property type="entry name" value="BACTERIOHEMERYTHRIN"/>
    <property type="match status" value="1"/>
</dbReference>
<keyword evidence="7" id="KW-1185">Reference proteome</keyword>
<dbReference type="InterPro" id="IPR050669">
    <property type="entry name" value="Hemerythrin"/>
</dbReference>
<dbReference type="SUPFAM" id="SSF47188">
    <property type="entry name" value="Hemerythrin-like"/>
    <property type="match status" value="1"/>
</dbReference>
<dbReference type="Gene3D" id="1.20.120.50">
    <property type="entry name" value="Hemerythrin-like"/>
    <property type="match status" value="1"/>
</dbReference>
<sequence>MEMPEWRSEYSVGVPEIDAQHQHLFALAATLAESVRSSSGQANLKAVLDELVCYANEHFAFEEVIMEKINYEHLMYHQKMHEFMRTRINLLSAQLDKGLLTENELAEFMETWLTEHIIMEDMRYIAAVAKQETGKGKP</sequence>
<reference evidence="6 7" key="1">
    <citation type="submission" date="2012-06" db="EMBL/GenBank/DDBJ databases">
        <title>The complete chromosome of genome of Turneriella parva DSM 21527.</title>
        <authorList>
            <consortium name="US DOE Joint Genome Institute (JGI-PGF)"/>
            <person name="Lucas S."/>
            <person name="Han J."/>
            <person name="Lapidus A."/>
            <person name="Bruce D."/>
            <person name="Goodwin L."/>
            <person name="Pitluck S."/>
            <person name="Peters L."/>
            <person name="Kyrpides N."/>
            <person name="Mavromatis K."/>
            <person name="Ivanova N."/>
            <person name="Mikhailova N."/>
            <person name="Chertkov O."/>
            <person name="Detter J.C."/>
            <person name="Tapia R."/>
            <person name="Han C."/>
            <person name="Land M."/>
            <person name="Hauser L."/>
            <person name="Markowitz V."/>
            <person name="Cheng J.-F."/>
            <person name="Hugenholtz P."/>
            <person name="Woyke T."/>
            <person name="Wu D."/>
            <person name="Gronow S."/>
            <person name="Wellnitz S."/>
            <person name="Brambilla E."/>
            <person name="Klenk H.-P."/>
            <person name="Eisen J.A."/>
        </authorList>
    </citation>
    <scope>NUCLEOTIDE SEQUENCE [LARGE SCALE GENOMIC DNA]</scope>
    <source>
        <strain evidence="7">ATCC BAA-1111 / DSM 21527 / NCTC 11395 / H</strain>
    </source>
</reference>
<gene>
    <name evidence="6" type="ordered locus">Turpa_2094</name>
</gene>
<evidence type="ECO:0000256" key="4">
    <source>
        <dbReference type="ARBA" id="ARBA00023004"/>
    </source>
</evidence>
<dbReference type="InterPro" id="IPR012312">
    <property type="entry name" value="Hemerythrin-like"/>
</dbReference>
<keyword evidence="2" id="KW-0813">Transport</keyword>
<comment type="similarity">
    <text evidence="1">Belongs to the hemerythrin family.</text>
</comment>
<organism evidence="6 7">
    <name type="scientific">Turneriella parva (strain ATCC BAA-1111 / DSM 21527 / NCTC 11395 / H)</name>
    <name type="common">Leptospira parva</name>
    <dbReference type="NCBI Taxonomy" id="869212"/>
    <lineage>
        <taxon>Bacteria</taxon>
        <taxon>Pseudomonadati</taxon>
        <taxon>Spirochaetota</taxon>
        <taxon>Spirochaetia</taxon>
        <taxon>Leptospirales</taxon>
        <taxon>Leptospiraceae</taxon>
        <taxon>Turneriella</taxon>
    </lineage>
</organism>